<dbReference type="SUPFAM" id="SSF56784">
    <property type="entry name" value="HAD-like"/>
    <property type="match status" value="1"/>
</dbReference>
<organism evidence="1 2">
    <name type="scientific">Daphnia magna</name>
    <dbReference type="NCBI Taxonomy" id="35525"/>
    <lineage>
        <taxon>Eukaryota</taxon>
        <taxon>Metazoa</taxon>
        <taxon>Ecdysozoa</taxon>
        <taxon>Arthropoda</taxon>
        <taxon>Crustacea</taxon>
        <taxon>Branchiopoda</taxon>
        <taxon>Diplostraca</taxon>
        <taxon>Cladocera</taxon>
        <taxon>Anomopoda</taxon>
        <taxon>Daphniidae</taxon>
        <taxon>Daphnia</taxon>
    </lineage>
</organism>
<dbReference type="Gene3D" id="3.40.50.1000">
    <property type="entry name" value="HAD superfamily/HAD-like"/>
    <property type="match status" value="1"/>
</dbReference>
<dbReference type="STRING" id="35525.A0A0N8DDY7"/>
<dbReference type="SFLD" id="SFLDG01129">
    <property type="entry name" value="C1.5:_HAD__Beta-PGM__Phosphata"/>
    <property type="match status" value="1"/>
</dbReference>
<accession>A0A0N8DDY7</accession>
<dbReference type="PANTHER" id="PTHR17901">
    <property type="entry name" value="MAGNESIUM-DEPENDENT PHOSPHATASE 1 MDP1"/>
    <property type="match status" value="1"/>
</dbReference>
<dbReference type="InterPro" id="IPR036412">
    <property type="entry name" value="HAD-like_sf"/>
</dbReference>
<dbReference type="InterPro" id="IPR010033">
    <property type="entry name" value="HAD_SF_ppase_IIIC"/>
</dbReference>
<dbReference type="SFLD" id="SFLDS00003">
    <property type="entry name" value="Haloacid_Dehalogenase"/>
    <property type="match status" value="1"/>
</dbReference>
<evidence type="ECO:0000313" key="1">
    <source>
        <dbReference type="EMBL" id="KZS16850.1"/>
    </source>
</evidence>
<evidence type="ECO:0000313" key="2">
    <source>
        <dbReference type="Proteomes" id="UP000076858"/>
    </source>
</evidence>
<protein>
    <submittedName>
        <fullName evidence="1">Magnesium-dependent phosphatase 1</fullName>
    </submittedName>
</protein>
<gene>
    <name evidence="1" type="ORF">APZ42_017445</name>
</gene>
<sequence length="225" mass="25495">MSLSRQTSTGSSGSNRKASIGSLNRKSSTESTESTRRYSAGSHNGPIALMENISVLPKLIVFDLDYTLWPLWIEMYNAPFHLESHRNEPQARDKGGRIVNPFPDVKEILVELKQSGIELGVASRTPEIKGARKLMETLDWDKYISFKEIYPGCKTTHFENLSKHSRIPYNEMLFFDDEDRNIKDITAIGVVCVLVDDRGVTRKTVREGLLKFEKERSGAKEVQSK</sequence>
<dbReference type="GO" id="GO:0003993">
    <property type="term" value="F:acid phosphatase activity"/>
    <property type="evidence" value="ECO:0007669"/>
    <property type="project" value="TreeGrafter"/>
</dbReference>
<dbReference type="Proteomes" id="UP000076858">
    <property type="component" value="Unassembled WGS sequence"/>
</dbReference>
<dbReference type="OrthoDB" id="2865258at2759"/>
<dbReference type="PANTHER" id="PTHR17901:SF14">
    <property type="entry name" value="MAGNESIUM-DEPENDENT PHOSPHATASE 1"/>
    <property type="match status" value="1"/>
</dbReference>
<dbReference type="NCBIfam" id="TIGR01681">
    <property type="entry name" value="HAD-SF-IIIC"/>
    <property type="match status" value="1"/>
</dbReference>
<proteinExistence type="predicted"/>
<dbReference type="AlphaFoldDB" id="A0A0N8DDY7"/>
<name>A0A0N8DDY7_9CRUS</name>
<dbReference type="InterPro" id="IPR023214">
    <property type="entry name" value="HAD_sf"/>
</dbReference>
<dbReference type="NCBIfam" id="TIGR01685">
    <property type="entry name" value="MDP-1"/>
    <property type="match status" value="1"/>
</dbReference>
<dbReference type="SFLD" id="SFLDG01131">
    <property type="entry name" value="C1.5.2:_MDP_Like"/>
    <property type="match status" value="1"/>
</dbReference>
<reference evidence="1 2" key="1">
    <citation type="submission" date="2016-03" db="EMBL/GenBank/DDBJ databases">
        <title>EvidentialGene: Evidence-directed Construction of Genes on Genomes.</title>
        <authorList>
            <person name="Gilbert D.G."/>
            <person name="Choi J.-H."/>
            <person name="Mockaitis K."/>
            <person name="Colbourne J."/>
            <person name="Pfrender M."/>
        </authorList>
    </citation>
    <scope>NUCLEOTIDE SEQUENCE [LARGE SCALE GENOMIC DNA]</scope>
    <source>
        <strain evidence="1 2">Xinb3</strain>
        <tissue evidence="1">Complete organism</tissue>
    </source>
</reference>
<comment type="caution">
    <text evidence="1">The sequence shown here is derived from an EMBL/GenBank/DDBJ whole genome shotgun (WGS) entry which is preliminary data.</text>
</comment>
<keyword evidence="2" id="KW-1185">Reference proteome</keyword>
<dbReference type="InterPro" id="IPR010036">
    <property type="entry name" value="MDP_1_eu_arc"/>
</dbReference>
<dbReference type="Pfam" id="PF12689">
    <property type="entry name" value="Acid_PPase"/>
    <property type="match status" value="1"/>
</dbReference>
<dbReference type="EMBL" id="LRGB01000687">
    <property type="protein sequence ID" value="KZS16850.1"/>
    <property type="molecule type" value="Genomic_DNA"/>
</dbReference>